<name>A0AAD6IRQ4_DREDA</name>
<protein>
    <submittedName>
        <fullName evidence="2">Uncharacterized protein</fullName>
    </submittedName>
</protein>
<keyword evidence="3" id="KW-1185">Reference proteome</keyword>
<dbReference type="EMBL" id="JAQGDS010000011">
    <property type="protein sequence ID" value="KAJ6257375.1"/>
    <property type="molecule type" value="Genomic_DNA"/>
</dbReference>
<reference evidence="2" key="1">
    <citation type="submission" date="2023-01" db="EMBL/GenBank/DDBJ databases">
        <title>The chitinases involved in constricting ring structure development in the nematode-trapping fungus Drechslerella dactyloides.</title>
        <authorList>
            <person name="Wang R."/>
            <person name="Zhang L."/>
            <person name="Tang P."/>
            <person name="Li S."/>
            <person name="Liang L."/>
        </authorList>
    </citation>
    <scope>NUCLEOTIDE SEQUENCE</scope>
    <source>
        <strain evidence="2">YMF1.00031</strain>
    </source>
</reference>
<accession>A0AAD6IRQ4</accession>
<dbReference type="Proteomes" id="UP001221413">
    <property type="component" value="Unassembled WGS sequence"/>
</dbReference>
<gene>
    <name evidence="2" type="ORF">Dda_8264</name>
</gene>
<evidence type="ECO:0000313" key="3">
    <source>
        <dbReference type="Proteomes" id="UP001221413"/>
    </source>
</evidence>
<dbReference type="AlphaFoldDB" id="A0AAD6IRQ4"/>
<evidence type="ECO:0000256" key="1">
    <source>
        <dbReference type="SAM" id="MobiDB-lite"/>
    </source>
</evidence>
<evidence type="ECO:0000313" key="2">
    <source>
        <dbReference type="EMBL" id="KAJ6257375.1"/>
    </source>
</evidence>
<sequence length="261" mass="29599">MSSSTDLRYLLGMWPILKIIEFQPKDGSAGAVILSQKLELLKKFLSPDLKDNMGRLCDEIQEYALGDDGTLDYTDPDQVSNQLHRLESAIERIQYEMHLSLWIEEFTPRMLEEVDRFFIAWKAKEQSCIIISPVGEWATYSDTDGSYKHIHDADILRLLECKNVLGKLTAVSHEEIRQALWLAEEKLKSEHFIKRLDLMEAGGNPALFVEYDGDNYVEDIPSDDAISNGDITESAAPHDNEDSQGQGESDSLGLFPIFQAR</sequence>
<feature type="region of interest" description="Disordered" evidence="1">
    <location>
        <begin position="222"/>
        <end position="253"/>
    </location>
</feature>
<proteinExistence type="predicted"/>
<organism evidence="2 3">
    <name type="scientific">Drechslerella dactyloides</name>
    <name type="common">Nematode-trapping fungus</name>
    <name type="synonym">Arthrobotrys dactyloides</name>
    <dbReference type="NCBI Taxonomy" id="74499"/>
    <lineage>
        <taxon>Eukaryota</taxon>
        <taxon>Fungi</taxon>
        <taxon>Dikarya</taxon>
        <taxon>Ascomycota</taxon>
        <taxon>Pezizomycotina</taxon>
        <taxon>Orbiliomycetes</taxon>
        <taxon>Orbiliales</taxon>
        <taxon>Orbiliaceae</taxon>
        <taxon>Drechslerella</taxon>
    </lineage>
</organism>
<comment type="caution">
    <text evidence="2">The sequence shown here is derived from an EMBL/GenBank/DDBJ whole genome shotgun (WGS) entry which is preliminary data.</text>
</comment>